<dbReference type="OrthoDB" id="7791409at2"/>
<keyword evidence="3" id="KW-1185">Reference proteome</keyword>
<evidence type="ECO:0000256" key="1">
    <source>
        <dbReference type="SAM" id="SignalP"/>
    </source>
</evidence>
<protein>
    <recommendedName>
        <fullName evidence="4">DUF2125 domain-containing protein</fullName>
    </recommendedName>
</protein>
<name>A0A132C355_9RHOB</name>
<organism evidence="2 3">
    <name type="scientific">Tritonibacter horizontis</name>
    <dbReference type="NCBI Taxonomy" id="1768241"/>
    <lineage>
        <taxon>Bacteria</taxon>
        <taxon>Pseudomonadati</taxon>
        <taxon>Pseudomonadota</taxon>
        <taxon>Alphaproteobacteria</taxon>
        <taxon>Rhodobacterales</taxon>
        <taxon>Paracoccaceae</taxon>
        <taxon>Tritonibacter</taxon>
    </lineage>
</organism>
<feature type="chain" id="PRO_5007288831" description="DUF2125 domain-containing protein" evidence="1">
    <location>
        <begin position="25"/>
        <end position="505"/>
    </location>
</feature>
<sequence>MSFSPLRCSGLIVPLFLVAQAAQADLSAQDVWSDWKDYFASSGYDVSATETPSAVSLKLSDIQLSHETEMSKATVSMGSLEFVENGDGTVNVLFPAEVPITFTTAVEDDEFSGRLIYAHDGKPMIVRGDPSRMTYTYQSEVASLAFAELIIDGDKVPEDDFSLTMDLSDVASETVMSNTDARAYDQTLTAAALNYQFQFMDPLSDDSANVSGTMSGLDFFGGMSWPEVADPTDIAALLRAGATYIGKFTYADGNMNVQGTDDGDSFLMQAQFQGGESNVAFGSDGLSYDVDHNDMTLSAAGSQIPLPISLSMKQFGMNFAMPLTKSDEDQDFALGVALRDFAVPEMLWSLIDPTGELPHDPATLVLDLSGAAKLFVDLVDDAQMAAVEKGELAPGEVTSLDVNELLLSVAGAELTGTGAFTFDNSDLETFDGLPAPSGEANLKLVGANTLLDKLVDMGLLSNEDAMGPRMMMGMFSVPGAGEDTLTSRIEVTEDGKVLANGQRLK</sequence>
<dbReference type="EMBL" id="LPUY01000008">
    <property type="protein sequence ID" value="KUP95021.1"/>
    <property type="molecule type" value="Genomic_DNA"/>
</dbReference>
<keyword evidence="1" id="KW-0732">Signal</keyword>
<dbReference type="Proteomes" id="UP000068382">
    <property type="component" value="Unassembled WGS sequence"/>
</dbReference>
<accession>A0A132C355</accession>
<evidence type="ECO:0000313" key="2">
    <source>
        <dbReference type="EMBL" id="KUP95021.1"/>
    </source>
</evidence>
<dbReference type="RefSeq" id="WP_068239811.1">
    <property type="nucleotide sequence ID" value="NZ_LPUY01000008.1"/>
</dbReference>
<evidence type="ECO:0008006" key="4">
    <source>
        <dbReference type="Google" id="ProtNLM"/>
    </source>
</evidence>
<dbReference type="PATRIC" id="fig|1768241.3.peg.360"/>
<proteinExistence type="predicted"/>
<dbReference type="AlphaFoldDB" id="A0A132C355"/>
<reference evidence="2 3" key="1">
    <citation type="submission" date="2015-12" db="EMBL/GenBank/DDBJ databases">
        <title>Genome sequence of the marine Rhodobacteraceae strain O3.65, Candidatus Tritonibacter horizontis.</title>
        <authorList>
            <person name="Poehlein A."/>
            <person name="Giebel H.A."/>
            <person name="Voget S."/>
            <person name="Brinkhoff T."/>
        </authorList>
    </citation>
    <scope>NUCLEOTIDE SEQUENCE [LARGE SCALE GENOMIC DNA]</scope>
    <source>
        <strain evidence="2 3">O3.65</strain>
    </source>
</reference>
<feature type="signal peptide" evidence="1">
    <location>
        <begin position="1"/>
        <end position="24"/>
    </location>
</feature>
<gene>
    <name evidence="2" type="ORF">TRIHO_03590</name>
</gene>
<comment type="caution">
    <text evidence="2">The sequence shown here is derived from an EMBL/GenBank/DDBJ whole genome shotgun (WGS) entry which is preliminary data.</text>
</comment>
<dbReference type="Pfam" id="PF09898">
    <property type="entry name" value="DUF2125"/>
    <property type="match status" value="1"/>
</dbReference>
<evidence type="ECO:0000313" key="3">
    <source>
        <dbReference type="Proteomes" id="UP000068382"/>
    </source>
</evidence>
<dbReference type="InterPro" id="IPR018666">
    <property type="entry name" value="DUF2125"/>
</dbReference>